<organism evidence="8">
    <name type="scientific">Cuerna arida</name>
    <dbReference type="NCBI Taxonomy" id="1464854"/>
    <lineage>
        <taxon>Eukaryota</taxon>
        <taxon>Metazoa</taxon>
        <taxon>Ecdysozoa</taxon>
        <taxon>Arthropoda</taxon>
        <taxon>Hexapoda</taxon>
        <taxon>Insecta</taxon>
        <taxon>Pterygota</taxon>
        <taxon>Neoptera</taxon>
        <taxon>Paraneoptera</taxon>
        <taxon>Hemiptera</taxon>
        <taxon>Auchenorrhyncha</taxon>
        <taxon>Membracoidea</taxon>
        <taxon>Cicadellidae</taxon>
        <taxon>Cicadellinae</taxon>
        <taxon>Proconiini</taxon>
        <taxon>Cuerna</taxon>
    </lineage>
</organism>
<dbReference type="GO" id="GO:0005886">
    <property type="term" value="C:plasma membrane"/>
    <property type="evidence" value="ECO:0007669"/>
    <property type="project" value="TreeGrafter"/>
</dbReference>
<keyword evidence="5 6" id="KW-0472">Membrane</keyword>
<feature type="transmembrane region" description="Helical" evidence="6">
    <location>
        <begin position="56"/>
        <end position="77"/>
    </location>
</feature>
<evidence type="ECO:0000256" key="5">
    <source>
        <dbReference type="ARBA" id="ARBA00023136"/>
    </source>
</evidence>
<dbReference type="PRINTS" id="PR00259">
    <property type="entry name" value="TMFOUR"/>
</dbReference>
<evidence type="ECO:0000256" key="4">
    <source>
        <dbReference type="ARBA" id="ARBA00022989"/>
    </source>
</evidence>
<accession>A0A1B6GFQ2</accession>
<evidence type="ECO:0000256" key="3">
    <source>
        <dbReference type="ARBA" id="ARBA00022692"/>
    </source>
</evidence>
<gene>
    <name evidence="7" type="ORF">g.41750</name>
    <name evidence="8" type="ORF">g.41751</name>
</gene>
<sequence>MGRSGYTCVRYIFCYLNIILWLSACGVLGVGVWLKYSHNGYTTLLPQYALVGADSLLITIGATLFIITFFGCCGSWCQSRCLLVTYFTLVIFLFMAEFMLATLAFVFREKLGLTMKDELLYGIEEHYLNPPDNGMEVIWDHLQREFHCCGVTSYEDWFDIKAWPGQKYVPESCCLPKFENTTNCGHQEPNAYNPEMWYMKGCSEQVQMWFITRLHIVGIVGLVISFIQLFGLISSMLLFCTVRHKRTSYTYKSYDTTS</sequence>
<dbReference type="InterPro" id="IPR018499">
    <property type="entry name" value="Tetraspanin/Peripherin"/>
</dbReference>
<dbReference type="Gene3D" id="1.10.1450.10">
    <property type="entry name" value="Tetraspanin"/>
    <property type="match status" value="1"/>
</dbReference>
<protein>
    <recommendedName>
        <fullName evidence="6">Tetraspanin</fullName>
    </recommendedName>
</protein>
<comment type="subcellular location">
    <subcellularLocation>
        <location evidence="1 6">Membrane</location>
        <topology evidence="1 6">Multi-pass membrane protein</topology>
    </subcellularLocation>
</comment>
<proteinExistence type="inferred from homology"/>
<feature type="transmembrane region" description="Helical" evidence="6">
    <location>
        <begin position="12"/>
        <end position="36"/>
    </location>
</feature>
<dbReference type="PROSITE" id="PS51257">
    <property type="entry name" value="PROKAR_LIPOPROTEIN"/>
    <property type="match status" value="1"/>
</dbReference>
<dbReference type="InterPro" id="IPR008952">
    <property type="entry name" value="Tetraspanin_EC2_sf"/>
</dbReference>
<dbReference type="EMBL" id="GECZ01030193">
    <property type="protein sequence ID" value="JAS39576.1"/>
    <property type="molecule type" value="Transcribed_RNA"/>
</dbReference>
<dbReference type="Pfam" id="PF00335">
    <property type="entry name" value="Tetraspanin"/>
    <property type="match status" value="1"/>
</dbReference>
<evidence type="ECO:0000313" key="7">
    <source>
        <dbReference type="EMBL" id="JAS39576.1"/>
    </source>
</evidence>
<dbReference type="PANTHER" id="PTHR19282">
    <property type="entry name" value="TETRASPANIN"/>
    <property type="match status" value="1"/>
</dbReference>
<reference evidence="8" key="1">
    <citation type="submission" date="2015-11" db="EMBL/GenBank/DDBJ databases">
        <title>De novo transcriptome assembly of four potential Pierce s Disease insect vectors from Arizona vineyards.</title>
        <authorList>
            <person name="Tassone E.E."/>
        </authorList>
    </citation>
    <scope>NUCLEOTIDE SEQUENCE</scope>
</reference>
<feature type="transmembrane region" description="Helical" evidence="6">
    <location>
        <begin position="84"/>
        <end position="107"/>
    </location>
</feature>
<dbReference type="EMBL" id="GECZ01008543">
    <property type="protein sequence ID" value="JAS61226.1"/>
    <property type="molecule type" value="Transcribed_RNA"/>
</dbReference>
<evidence type="ECO:0000256" key="2">
    <source>
        <dbReference type="ARBA" id="ARBA00006840"/>
    </source>
</evidence>
<evidence type="ECO:0000256" key="6">
    <source>
        <dbReference type="RuleBase" id="RU361218"/>
    </source>
</evidence>
<evidence type="ECO:0000313" key="8">
    <source>
        <dbReference type="EMBL" id="JAS61226.1"/>
    </source>
</evidence>
<evidence type="ECO:0000256" key="1">
    <source>
        <dbReference type="ARBA" id="ARBA00004141"/>
    </source>
</evidence>
<dbReference type="PIRSF" id="PIRSF002419">
    <property type="entry name" value="Tetraspanin"/>
    <property type="match status" value="1"/>
</dbReference>
<comment type="similarity">
    <text evidence="2 6">Belongs to the tetraspanin (TM4SF) family.</text>
</comment>
<dbReference type="PANTHER" id="PTHR19282:SF478">
    <property type="entry name" value="TETRASPANIN"/>
    <property type="match status" value="1"/>
</dbReference>
<name>A0A1B6GFQ2_9HEMI</name>
<feature type="transmembrane region" description="Helical" evidence="6">
    <location>
        <begin position="216"/>
        <end position="242"/>
    </location>
</feature>
<dbReference type="SUPFAM" id="SSF48652">
    <property type="entry name" value="Tetraspanin"/>
    <property type="match status" value="1"/>
</dbReference>
<keyword evidence="3 6" id="KW-0812">Transmembrane</keyword>
<dbReference type="InterPro" id="IPR000301">
    <property type="entry name" value="Tetraspanin_animals"/>
</dbReference>
<dbReference type="AlphaFoldDB" id="A0A1B6GFQ2"/>
<keyword evidence="4 6" id="KW-1133">Transmembrane helix</keyword>